<accession>A0AC34FKE2</accession>
<proteinExistence type="predicted"/>
<sequence>MGSSNSKATSASSPTLYKSASSSNVSSSSSQSNAKESLMFPSKTQFLQTYRRQFFSLPDSIMHYMAMNPPSAEVYEKLVKSCKYFFVKNPILVLSNLHFKFNEWGTLVECFEGPYRYKWTKVDVSSHKFWITESFTVDPKVPNFDSDDDADGDSNNAVINYHLIAPVIPRIYHCNVKYLTMFNQVMLYNELMVLAPAIEKLHFNGVYIYEQDGALVSFEKLVDLFPKVKSIHYIVSSGASLVTSKTFKALLEMPQFLTLDFLEFRGVPESFDIETFYIYMKKNRRTKIYLCFCDALSEGYRTRLEAIVDENLESKNRDYKTPLFYFPGLEDGKWEKLLKIYNR</sequence>
<organism evidence="1 2">
    <name type="scientific">Panagrolaimus sp. ES5</name>
    <dbReference type="NCBI Taxonomy" id="591445"/>
    <lineage>
        <taxon>Eukaryota</taxon>
        <taxon>Metazoa</taxon>
        <taxon>Ecdysozoa</taxon>
        <taxon>Nematoda</taxon>
        <taxon>Chromadorea</taxon>
        <taxon>Rhabditida</taxon>
        <taxon>Tylenchina</taxon>
        <taxon>Panagrolaimomorpha</taxon>
        <taxon>Panagrolaimoidea</taxon>
        <taxon>Panagrolaimidae</taxon>
        <taxon>Panagrolaimus</taxon>
    </lineage>
</organism>
<evidence type="ECO:0000313" key="2">
    <source>
        <dbReference type="WBParaSite" id="ES5_v2.g17861.t1"/>
    </source>
</evidence>
<dbReference type="WBParaSite" id="ES5_v2.g17861.t1">
    <property type="protein sequence ID" value="ES5_v2.g17861.t1"/>
    <property type="gene ID" value="ES5_v2.g17861"/>
</dbReference>
<name>A0AC34FKE2_9BILA</name>
<evidence type="ECO:0000313" key="1">
    <source>
        <dbReference type="Proteomes" id="UP000887579"/>
    </source>
</evidence>
<reference evidence="2" key="1">
    <citation type="submission" date="2022-11" db="UniProtKB">
        <authorList>
            <consortium name="WormBaseParasite"/>
        </authorList>
    </citation>
    <scope>IDENTIFICATION</scope>
</reference>
<protein>
    <submittedName>
        <fullName evidence="2">F-box protein</fullName>
    </submittedName>
</protein>
<dbReference type="Proteomes" id="UP000887579">
    <property type="component" value="Unplaced"/>
</dbReference>